<feature type="chain" id="PRO_5037679104" description="Peptidase M14 domain-containing protein" evidence="12">
    <location>
        <begin position="23"/>
        <end position="1681"/>
    </location>
</feature>
<organism evidence="14 15">
    <name type="scientific">Schistosoma haematobium</name>
    <name type="common">Blood fluke</name>
    <dbReference type="NCBI Taxonomy" id="6185"/>
    <lineage>
        <taxon>Eukaryota</taxon>
        <taxon>Metazoa</taxon>
        <taxon>Spiralia</taxon>
        <taxon>Lophotrochozoa</taxon>
        <taxon>Platyhelminthes</taxon>
        <taxon>Trematoda</taxon>
        <taxon>Digenea</taxon>
        <taxon>Strigeidida</taxon>
        <taxon>Schistosomatoidea</taxon>
        <taxon>Schistosomatidae</taxon>
        <taxon>Schistosoma</taxon>
    </lineage>
</organism>
<proteinExistence type="inferred from homology"/>
<evidence type="ECO:0000256" key="6">
    <source>
        <dbReference type="ARBA" id="ARBA00022801"/>
    </source>
</evidence>
<keyword evidence="12" id="KW-0732">Signal</keyword>
<dbReference type="SUPFAM" id="SSF49464">
    <property type="entry name" value="Carboxypeptidase regulatory domain-like"/>
    <property type="match status" value="2"/>
</dbReference>
<accession>A0A922S0Y1</accession>
<dbReference type="InterPro" id="IPR008969">
    <property type="entry name" value="CarboxyPept-like_regulatory"/>
</dbReference>
<feature type="signal peptide" evidence="12">
    <location>
        <begin position="1"/>
        <end position="22"/>
    </location>
</feature>
<dbReference type="InterPro" id="IPR057247">
    <property type="entry name" value="CARBOXYPEPT_ZN_2"/>
</dbReference>
<keyword evidence="11" id="KW-1133">Transmembrane helix</keyword>
<feature type="compositionally biased region" description="Acidic residues" evidence="10">
    <location>
        <begin position="1594"/>
        <end position="1607"/>
    </location>
</feature>
<evidence type="ECO:0000256" key="8">
    <source>
        <dbReference type="ARBA" id="ARBA00023180"/>
    </source>
</evidence>
<evidence type="ECO:0000313" key="15">
    <source>
        <dbReference type="Proteomes" id="UP000471633"/>
    </source>
</evidence>
<evidence type="ECO:0000256" key="12">
    <source>
        <dbReference type="SAM" id="SignalP"/>
    </source>
</evidence>
<protein>
    <recommendedName>
        <fullName evidence="13">Peptidase M14 domain-containing protein</fullName>
    </recommendedName>
</protein>
<dbReference type="Gene3D" id="3.40.630.10">
    <property type="entry name" value="Zn peptidases"/>
    <property type="match status" value="3"/>
</dbReference>
<evidence type="ECO:0000256" key="7">
    <source>
        <dbReference type="ARBA" id="ARBA00022833"/>
    </source>
</evidence>
<feature type="active site" description="Proton donor/acceptor" evidence="9">
    <location>
        <position position="317"/>
    </location>
</feature>
<dbReference type="GeneID" id="24597156"/>
<dbReference type="PROSITE" id="PS52035">
    <property type="entry name" value="PEPTIDASE_M14"/>
    <property type="match status" value="1"/>
</dbReference>
<sequence>MGATLIYAVNFLIVTWATFTESYYTANISNKILSLIEPFTVSTEHRYWDLLEAPLGNSYNHYDSLFGKMQEVSRKCPMITTLYTIGKSVAGRELWVLSFGKVPNYHVPGVPEVKIVGNMHGNEAIGRELILRLAYLLCINYGSDEFITLLVNYTQIHLMPSANPDGFEISNEGDTSGLIGRNNLHNVDLNRNFPDQFGETDENLVQEPETKLIMQWSQEHSFVLSGNLHAGALVASYPFDGSANMTAYYSASPDDATFKHLASVYSRAHKSMYLGRPECDFKTFPNGITNGNNWYPLQGGMQDWNYLVTGCMEITLELGCVKYPRGSEISTYWDDNKYSLIAFLSEVHRALRGFVFDGSTKLPVGRASIHVEGLSHLVNSTPYYGDYWRLLPPTGGVYRVWASKIGYFDSLKYEVNASLLPYVSITNSEQLNFTLWPDNQLTAEWSSQLDYNITLNRLPSFIHESTYDETIKNMFTNLSHSIKKYFTLHQITVSSTNTVVSNFTTNNTNNHDHNSEKLSTVYGIGLSLPHYSHIIPINDQNDNYNNVKLQPQYDKIRIIILAGLNSKEIISTEIAIRLLRHLHSGLTASSPDIWRLLATSQLLIFPYLDPVGIHESLFSVKQKQNLMNQSQNTCKLSSDNVDDRSNPIFNNEKFQKITREFQPHLIISLESNNLTKCSIRTTTNINNTQRNQQLPLTAIHIPRDLNKEFSNTDLFHNFAIGFNSTVKCSAKHSFHCNETSQYMNSISSSEKRLLDLFASPSLSSSSSSSASYVSSYSSPLTSSDNDHIGEINNNHNEPFILRLGTGCHPKHLSNCSYLDAQQLPELWHSTLISLNKLFSSVRNLSFCGQILIESGPLTSDLVTRLVEHRHWVPVASSQIILQPAMYFFQQSNKSKNDGSNSSNSSKWLSVEIDSSTGRFCELIPPGTYLMFAAAGPENSTFDIAYEQVAMALSFHVDRFNGRSHIRLERELNEINFNGPDDIYDHMRNHTVESSHSTCGKMFSIGHSRLGKPIYAFKIGPKYTTLEFNTDSLKTSTTTNPNTMMDSEFLFDVTNDTYLSNNSMKYIPKIAVIGNLHGHDRLTPQLLIHFLNFLCDNRNSQLAVHSLLNSAIITIIPIPNPDGLYKAWKDYSMLSLSTWETGEALSFDRDYCHHVESSSSSSRKLLTGYTNEAGIDLWEQLISLTGSNLTDSHHWWWESKSKLEFAYKSLEPENIALLKWLQLYQANSIISFPTDQLSDINYDTDPTESAYGRDLLSESYNWLRFLGKLLSPSFHRPSAMCTLIHSISSETFPKISDRRRRPSDFRIQYVNPKKSINKFAKSAALSLGLISMNPKLALEETEHFQLQSSLSFSPPLPIMIPSSIGLTLCPGCFSPSPSGVARIWADYRFPSLMAGLIEHTSLIGLGSLGLIGHVRDSNDQPIPWVRIHLDYVRSELSTGSSDQNGHFSMILPPGKYRFTLRARGYLDLSEIINVDILKSPIYHVFYMKHVGGLSPAYRLYVVSMIASIIALFSCGLTIYLCYRFCCYARTPYAIVRRSVGKSDNTTSLSSNNQIKRGPYSLLAVDDDINHISSDNNSDNCLESMLKHRSDKEYNAYEDSDDDDDDDDNMNVVDKEDPGDHEIVEYDVNIHQASKITSLIKTKLFNKHNKRVTNRLHNKTRKYIPNLSKLPNNNDAFEEVQLV</sequence>
<keyword evidence="11" id="KW-0472">Membrane</keyword>
<comment type="caution">
    <text evidence="14">The sequence shown here is derived from an EMBL/GenBank/DDBJ whole genome shotgun (WGS) entry which is preliminary data.</text>
</comment>
<dbReference type="InterPro" id="IPR057246">
    <property type="entry name" value="CARBOXYPEPT_ZN_1"/>
</dbReference>
<dbReference type="SUPFAM" id="SSF53187">
    <property type="entry name" value="Zn-dependent exopeptidases"/>
    <property type="match status" value="3"/>
</dbReference>
<keyword evidence="15" id="KW-1185">Reference proteome</keyword>
<evidence type="ECO:0000256" key="4">
    <source>
        <dbReference type="ARBA" id="ARBA00022670"/>
    </source>
</evidence>
<dbReference type="PROSITE" id="PS00133">
    <property type="entry name" value="CARBOXYPEPT_ZN_2"/>
    <property type="match status" value="1"/>
</dbReference>
<dbReference type="SMART" id="SM00631">
    <property type="entry name" value="Zn_pept"/>
    <property type="match status" value="1"/>
</dbReference>
<dbReference type="InterPro" id="IPR050753">
    <property type="entry name" value="Peptidase_M14_domain"/>
</dbReference>
<evidence type="ECO:0000256" key="3">
    <source>
        <dbReference type="ARBA" id="ARBA00022645"/>
    </source>
</evidence>
<evidence type="ECO:0000256" key="2">
    <source>
        <dbReference type="ARBA" id="ARBA00005988"/>
    </source>
</evidence>
<keyword evidence="5" id="KW-0479">Metal-binding</keyword>
<dbReference type="Gene3D" id="2.60.40.1120">
    <property type="entry name" value="Carboxypeptidase-like, regulatory domain"/>
    <property type="match status" value="2"/>
</dbReference>
<keyword evidence="7" id="KW-0862">Zinc</keyword>
<dbReference type="EMBL" id="AMPZ03000003">
    <property type="protein sequence ID" value="KAH9588278.1"/>
    <property type="molecule type" value="Genomic_DNA"/>
</dbReference>
<dbReference type="GO" id="GO:0004181">
    <property type="term" value="F:metallocarboxypeptidase activity"/>
    <property type="evidence" value="ECO:0007669"/>
    <property type="project" value="InterPro"/>
</dbReference>
<evidence type="ECO:0000313" key="14">
    <source>
        <dbReference type="EMBL" id="KAH9588278.1"/>
    </source>
</evidence>
<dbReference type="PANTHER" id="PTHR11532">
    <property type="entry name" value="PROTEASE M14 CARBOXYPEPTIDASE"/>
    <property type="match status" value="1"/>
</dbReference>
<dbReference type="Proteomes" id="UP000471633">
    <property type="component" value="Unassembled WGS sequence"/>
</dbReference>
<reference evidence="14" key="4">
    <citation type="journal article" date="2022" name="PLoS Pathog.">
        <title>Chromosome-level genome of Schistosoma haematobium underpins genome-wide explorations of molecular variation.</title>
        <authorList>
            <person name="Stroehlein A.J."/>
            <person name="Korhonen P.K."/>
            <person name="Lee V.V."/>
            <person name="Ralph S.A."/>
            <person name="Mentink-Kane M."/>
            <person name="You H."/>
            <person name="McManus D.P."/>
            <person name="Tchuente L.T."/>
            <person name="Stothard J.R."/>
            <person name="Kaur P."/>
            <person name="Dudchenko O."/>
            <person name="Aiden E.L."/>
            <person name="Yang B."/>
            <person name="Yang H."/>
            <person name="Emery A.M."/>
            <person name="Webster B.L."/>
            <person name="Brindley P.J."/>
            <person name="Rollinson D."/>
            <person name="Chang B.C.H."/>
            <person name="Gasser R.B."/>
            <person name="Young N.D."/>
        </authorList>
    </citation>
    <scope>NUCLEOTIDE SEQUENCE</scope>
</reference>
<keyword evidence="8" id="KW-0325">Glycoprotein</keyword>
<dbReference type="FunFam" id="3.40.630.10:FF:000020">
    <property type="entry name" value="Carboxypeptidase D"/>
    <property type="match status" value="1"/>
</dbReference>
<reference evidence="14" key="2">
    <citation type="journal article" date="2019" name="Gigascience">
        <title>High-quality Schistosoma haematobium genome achieved by single-molecule and long-range sequencing.</title>
        <authorList>
            <person name="Stroehlein A.J."/>
            <person name="Korhonen P.K."/>
            <person name="Chong T.M."/>
            <person name="Lim Y.L."/>
            <person name="Chan K.G."/>
            <person name="Webster B."/>
            <person name="Rollinson D."/>
            <person name="Brindley P.J."/>
            <person name="Gasser R.B."/>
            <person name="Young N.D."/>
        </authorList>
    </citation>
    <scope>NUCLEOTIDE SEQUENCE</scope>
</reference>
<dbReference type="PROSITE" id="PS00132">
    <property type="entry name" value="CARBOXYPEPT_ZN_1"/>
    <property type="match status" value="1"/>
</dbReference>
<reference evidence="14" key="3">
    <citation type="submission" date="2021-06" db="EMBL/GenBank/DDBJ databases">
        <title>Chromosome-level genome assembly for S. haematobium.</title>
        <authorList>
            <person name="Stroehlein A.J."/>
        </authorList>
    </citation>
    <scope>NUCLEOTIDE SEQUENCE</scope>
</reference>
<evidence type="ECO:0000256" key="5">
    <source>
        <dbReference type="ARBA" id="ARBA00022723"/>
    </source>
</evidence>
<evidence type="ECO:0000256" key="9">
    <source>
        <dbReference type="PROSITE-ProRule" id="PRU01379"/>
    </source>
</evidence>
<dbReference type="GO" id="GO:0005615">
    <property type="term" value="C:extracellular space"/>
    <property type="evidence" value="ECO:0007669"/>
    <property type="project" value="TreeGrafter"/>
</dbReference>
<comment type="cofactor">
    <cofactor evidence="1">
        <name>Zn(2+)</name>
        <dbReference type="ChEBI" id="CHEBI:29105"/>
    </cofactor>
</comment>
<dbReference type="GO" id="GO:0016485">
    <property type="term" value="P:protein processing"/>
    <property type="evidence" value="ECO:0007669"/>
    <property type="project" value="TreeGrafter"/>
</dbReference>
<dbReference type="CTD" id="24597156"/>
<evidence type="ECO:0000256" key="10">
    <source>
        <dbReference type="SAM" id="MobiDB-lite"/>
    </source>
</evidence>
<evidence type="ECO:0000256" key="1">
    <source>
        <dbReference type="ARBA" id="ARBA00001947"/>
    </source>
</evidence>
<keyword evidence="11" id="KW-0812">Transmembrane</keyword>
<feature type="transmembrane region" description="Helical" evidence="11">
    <location>
        <begin position="1496"/>
        <end position="1521"/>
    </location>
</feature>
<dbReference type="PRINTS" id="PR00765">
    <property type="entry name" value="CRBOXYPTASEA"/>
</dbReference>
<dbReference type="GO" id="GO:0006518">
    <property type="term" value="P:peptide metabolic process"/>
    <property type="evidence" value="ECO:0007669"/>
    <property type="project" value="TreeGrafter"/>
</dbReference>
<keyword evidence="4" id="KW-0645">Protease</keyword>
<dbReference type="GO" id="GO:0008270">
    <property type="term" value="F:zinc ion binding"/>
    <property type="evidence" value="ECO:0007669"/>
    <property type="project" value="InterPro"/>
</dbReference>
<feature type="domain" description="Peptidase M14" evidence="13">
    <location>
        <begin position="58"/>
        <end position="347"/>
    </location>
</feature>
<dbReference type="CDD" id="cd03858">
    <property type="entry name" value="M14_CP_N-E_like"/>
    <property type="match status" value="1"/>
</dbReference>
<reference evidence="14" key="1">
    <citation type="journal article" date="2012" name="Nat. Genet.">
        <title>Whole-genome sequence of Schistosoma haematobium.</title>
        <authorList>
            <person name="Young N.D."/>
            <person name="Jex A.R."/>
            <person name="Li B."/>
            <person name="Liu S."/>
            <person name="Yang L."/>
            <person name="Xiong Z."/>
            <person name="Li Y."/>
            <person name="Cantacessi C."/>
            <person name="Hall R.S."/>
            <person name="Xu X."/>
            <person name="Chen F."/>
            <person name="Wu X."/>
            <person name="Zerlotini A."/>
            <person name="Oliveira G."/>
            <person name="Hofmann A."/>
            <person name="Zhang G."/>
            <person name="Fang X."/>
            <person name="Kang Y."/>
            <person name="Campbell B.E."/>
            <person name="Loukas A."/>
            <person name="Ranganathan S."/>
            <person name="Rollinson D."/>
            <person name="Rinaldi G."/>
            <person name="Brindley P.J."/>
            <person name="Yang H."/>
            <person name="Wang J."/>
            <person name="Wang J."/>
            <person name="Gasser R.B."/>
        </authorList>
    </citation>
    <scope>NUCLEOTIDE SEQUENCE</scope>
</reference>
<dbReference type="PANTHER" id="PTHR11532:SF62">
    <property type="entry name" value="CARBOXYPEPTIDASE D"/>
    <property type="match status" value="1"/>
</dbReference>
<comment type="similarity">
    <text evidence="2 9">Belongs to the peptidase M14 family.</text>
</comment>
<gene>
    <name evidence="14" type="ORF">MS3_00010665</name>
</gene>
<name>A0A922S0Y1_SCHHA</name>
<evidence type="ECO:0000256" key="11">
    <source>
        <dbReference type="SAM" id="Phobius"/>
    </source>
</evidence>
<dbReference type="Pfam" id="PF00246">
    <property type="entry name" value="Peptidase_M14"/>
    <property type="match status" value="2"/>
</dbReference>
<dbReference type="InterPro" id="IPR000834">
    <property type="entry name" value="Peptidase_M14"/>
</dbReference>
<keyword evidence="3" id="KW-0121">Carboxypeptidase</keyword>
<keyword evidence="6" id="KW-0378">Hydrolase</keyword>
<dbReference type="RefSeq" id="XP_051069825.1">
    <property type="nucleotide sequence ID" value="XM_051219060.1"/>
</dbReference>
<feature type="region of interest" description="Disordered" evidence="10">
    <location>
        <begin position="1591"/>
        <end position="1617"/>
    </location>
</feature>
<evidence type="ECO:0000259" key="13">
    <source>
        <dbReference type="PROSITE" id="PS52035"/>
    </source>
</evidence>
<dbReference type="KEGG" id="shx:MS3_00010665"/>